<evidence type="ECO:0000313" key="1">
    <source>
        <dbReference type="EMBL" id="SHI41584.1"/>
    </source>
</evidence>
<keyword evidence="2" id="KW-1185">Reference proteome</keyword>
<organism evidence="1 2">
    <name type="scientific">Parasporobacterium paucivorans DSM 15970</name>
    <dbReference type="NCBI Taxonomy" id="1122934"/>
    <lineage>
        <taxon>Bacteria</taxon>
        <taxon>Bacillati</taxon>
        <taxon>Bacillota</taxon>
        <taxon>Clostridia</taxon>
        <taxon>Lachnospirales</taxon>
        <taxon>Lachnospiraceae</taxon>
        <taxon>Parasporobacterium</taxon>
    </lineage>
</organism>
<dbReference type="AlphaFoldDB" id="A0A1M6AYK3"/>
<dbReference type="Proteomes" id="UP000184342">
    <property type="component" value="Unassembled WGS sequence"/>
</dbReference>
<reference evidence="1 2" key="1">
    <citation type="submission" date="2016-11" db="EMBL/GenBank/DDBJ databases">
        <authorList>
            <person name="Jaros S."/>
            <person name="Januszkiewicz K."/>
            <person name="Wedrychowicz H."/>
        </authorList>
    </citation>
    <scope>NUCLEOTIDE SEQUENCE [LARGE SCALE GENOMIC DNA]</scope>
    <source>
        <strain evidence="1 2">DSM 15970</strain>
    </source>
</reference>
<protein>
    <recommendedName>
        <fullName evidence="3">DUF1643 domain-containing protein</fullName>
    </recommendedName>
</protein>
<evidence type="ECO:0008006" key="3">
    <source>
        <dbReference type="Google" id="ProtNLM"/>
    </source>
</evidence>
<proteinExistence type="predicted"/>
<dbReference type="Pfam" id="PF07799">
    <property type="entry name" value="DUF1643"/>
    <property type="match status" value="1"/>
</dbReference>
<gene>
    <name evidence="1" type="ORF">SAMN02745691_00215</name>
</gene>
<accession>A0A1M6AYK3</accession>
<sequence>MLQDNKEGVEEVEGTITESVILETTAVFSEDQKKRYELTKEFKPSKDGKSIVVIMLNAASKNIQETDTTVNSLVNRLSCPELGYSKITILNLVPDIMSKLRTSNIDSLDDNFEYIEEVLKRGYDNILIGYGNSFIGNEVVEMAKYRLNLLLEGYEDILVEIGDDFNLFDCSPMHPLFASIRIGDWKLKPYVRPIQKLEPVPRSVKGKGTLSKIGLKKEIQDNTDTKMESI</sequence>
<dbReference type="RefSeq" id="WP_073992521.1">
    <property type="nucleotide sequence ID" value="NZ_FQYT01000003.1"/>
</dbReference>
<evidence type="ECO:0000313" key="2">
    <source>
        <dbReference type="Proteomes" id="UP000184342"/>
    </source>
</evidence>
<dbReference type="STRING" id="1122934.SAMN02745691_00215"/>
<dbReference type="InterPro" id="IPR012441">
    <property type="entry name" value="DUF1643"/>
</dbReference>
<name>A0A1M6AYK3_9FIRM</name>
<dbReference type="EMBL" id="FQYT01000003">
    <property type="protein sequence ID" value="SHI41584.1"/>
    <property type="molecule type" value="Genomic_DNA"/>
</dbReference>